<evidence type="ECO:0000313" key="4">
    <source>
        <dbReference type="EMBL" id="MFA9477958.1"/>
    </source>
</evidence>
<feature type="transmembrane region" description="Helical" evidence="2">
    <location>
        <begin position="12"/>
        <end position="29"/>
    </location>
</feature>
<feature type="compositionally biased region" description="Basic and acidic residues" evidence="1">
    <location>
        <begin position="1037"/>
        <end position="1052"/>
    </location>
</feature>
<keyword evidence="2" id="KW-0812">Transmembrane</keyword>
<dbReference type="EMBL" id="JBGUBD010000003">
    <property type="protein sequence ID" value="MFA9477958.1"/>
    <property type="molecule type" value="Genomic_DNA"/>
</dbReference>
<dbReference type="PROSITE" id="PS50234">
    <property type="entry name" value="VWFA"/>
    <property type="match status" value="1"/>
</dbReference>
<name>A0ABV4U2Z5_9BACT</name>
<evidence type="ECO:0000256" key="1">
    <source>
        <dbReference type="SAM" id="MobiDB-lite"/>
    </source>
</evidence>
<sequence>MLNFRFDQPELLWLLLLAVPIVWLGRRSLASLDPTRRWTAVGLRLAVLAVLVFMLAGLQLERRHSDLTVMAVVDQSESVRRFAQPPTPAQRPGPTAEQHHTIEQWQQQWLYQATRGRRQDDRFGMITYDGRPTVRSLPSPVVNITPGTIDQPVEGTDAAAGLRTALALFPGDTGQRMLWVSDGNDGTIDATGRVDGSAVLDAAREAAAAGIAIDVVPLSYRLDREVMVEGIYAPTEVREGQTVALRVVLRSTHRARGTLHLLHDDEPVNLNPEGNRMGVPITPDDWTAEGDDGDAVDDTGTSNGASQPGRYVAVTNVEIPLHYAGVSRFEAVFDPASGHDQITANNRAEAFTLVAGEGRVLFVDNVGGDSGTVLPRALQSRGILLDIVTPRSLPTRLTQLQRYDGIVLQNVPADLFTTPQHRMLAEYVHDLGGGLVMVGGPESFGAGGWANTHVDRVLPVESQIPSQRVMPSGALVLVIDRSGSMSANVAGTRYNRQEIANEAAVLALQALFPQDLIGVVVFDRQADWVVDVQPASDQQRIASRIRSIQPRGGTHIYPGLVEATNALRQLSPQDAAVRHIVLLTDGMDNPGLQSDYPGVVRDMLDNDISLTTVGIGEASEIDGALLEDLANRGGGEFYHVTNPADLPQIFIKEARTIRQNLVKEQTFTPQLQNTGSPIMANVTGVPELHGLVLTGEKDDPRVVTPILGPDGEPVFAHWQVGLGRAAAFTSDATNRWATPWLQWDGYADFWARTMRYIARPSVTQEADLVTSIRGQSLNVRLDLGSDILTLNNGDADGEQPRVFGTILRPDGTTETIDLQQTGPGIFEATAAADVTGSYIVSLTAPGPDGERRSVYGGANRPPGGELRRFESNTALLQQVAELTGGRVFDPADAEAANLFERTFEFESRSIRPLWRVLLVWLIVLFLLDVACRRIAWDLPAIWGWTRTRADAMLGLFQARDDQQTEATLATLKHRRAAATQGRAASSEGDAASAAPPAPARKRKFEADPNAKPAADLHESVGGATDQPTPGASQMAREQADREQADADAHDTTNRLLAAKRRARQNADRNR</sequence>
<proteinExistence type="predicted"/>
<feature type="compositionally biased region" description="Basic and acidic residues" evidence="1">
    <location>
        <begin position="1004"/>
        <end position="1018"/>
    </location>
</feature>
<dbReference type="SMART" id="SM00327">
    <property type="entry name" value="VWA"/>
    <property type="match status" value="2"/>
</dbReference>
<dbReference type="InterPro" id="IPR029062">
    <property type="entry name" value="Class_I_gatase-like"/>
</dbReference>
<gene>
    <name evidence="4" type="ORF">ACERK3_06560</name>
</gene>
<accession>A0ABV4U2Z5</accession>
<feature type="compositionally biased region" description="Low complexity" evidence="1">
    <location>
        <begin position="983"/>
        <end position="994"/>
    </location>
</feature>
<feature type="compositionally biased region" description="Acidic residues" evidence="1">
    <location>
        <begin position="286"/>
        <end position="297"/>
    </location>
</feature>
<dbReference type="InterPro" id="IPR002035">
    <property type="entry name" value="VWF_A"/>
</dbReference>
<keyword evidence="2" id="KW-0472">Membrane</keyword>
<dbReference type="Pfam" id="PF13519">
    <property type="entry name" value="VWA_2"/>
    <property type="match status" value="1"/>
</dbReference>
<dbReference type="SUPFAM" id="SSF53300">
    <property type="entry name" value="vWA-like"/>
    <property type="match status" value="2"/>
</dbReference>
<dbReference type="Pfam" id="PF07090">
    <property type="entry name" value="GATase1_like"/>
    <property type="match status" value="1"/>
</dbReference>
<protein>
    <submittedName>
        <fullName evidence="4">VWA domain-containing protein</fullName>
    </submittedName>
</protein>
<dbReference type="PANTHER" id="PTHR37947">
    <property type="entry name" value="BLL2462 PROTEIN"/>
    <property type="match status" value="1"/>
</dbReference>
<keyword evidence="2" id="KW-1133">Transmembrane helix</keyword>
<dbReference type="PANTHER" id="PTHR37947:SF2">
    <property type="entry name" value="VON WILLEBRAND FACTOR TYPE A"/>
    <property type="match status" value="1"/>
</dbReference>
<dbReference type="SUPFAM" id="SSF52317">
    <property type="entry name" value="Class I glutamine amidotransferase-like"/>
    <property type="match status" value="1"/>
</dbReference>
<feature type="transmembrane region" description="Helical" evidence="2">
    <location>
        <begin position="41"/>
        <end position="60"/>
    </location>
</feature>
<organism evidence="4 5">
    <name type="scientific">Natronomicrosphaera hydrolytica</name>
    <dbReference type="NCBI Taxonomy" id="3242702"/>
    <lineage>
        <taxon>Bacteria</taxon>
        <taxon>Pseudomonadati</taxon>
        <taxon>Planctomycetota</taxon>
        <taxon>Phycisphaerae</taxon>
        <taxon>Phycisphaerales</taxon>
        <taxon>Phycisphaeraceae</taxon>
        <taxon>Natronomicrosphaera</taxon>
    </lineage>
</organism>
<evidence type="ECO:0000313" key="5">
    <source>
        <dbReference type="Proteomes" id="UP001575105"/>
    </source>
</evidence>
<evidence type="ECO:0000259" key="3">
    <source>
        <dbReference type="PROSITE" id="PS50234"/>
    </source>
</evidence>
<dbReference type="InterPro" id="IPR036465">
    <property type="entry name" value="vWFA_dom_sf"/>
</dbReference>
<evidence type="ECO:0000256" key="2">
    <source>
        <dbReference type="SAM" id="Phobius"/>
    </source>
</evidence>
<dbReference type="Gene3D" id="3.40.50.410">
    <property type="entry name" value="von Willebrand factor, type A domain"/>
    <property type="match status" value="1"/>
</dbReference>
<dbReference type="Proteomes" id="UP001575105">
    <property type="component" value="Unassembled WGS sequence"/>
</dbReference>
<dbReference type="RefSeq" id="WP_425344882.1">
    <property type="nucleotide sequence ID" value="NZ_JBGUBD010000003.1"/>
</dbReference>
<feature type="domain" description="VWFA" evidence="3">
    <location>
        <begin position="474"/>
        <end position="661"/>
    </location>
</feature>
<comment type="caution">
    <text evidence="4">The sequence shown here is derived from an EMBL/GenBank/DDBJ whole genome shotgun (WGS) entry which is preliminary data.</text>
</comment>
<reference evidence="4 5" key="1">
    <citation type="submission" date="2024-08" db="EMBL/GenBank/DDBJ databases">
        <title>Whole-genome sequencing of halo(alkali)philic microorganisms from hypersaline lakes.</title>
        <authorList>
            <person name="Sorokin D.Y."/>
            <person name="Merkel A.Y."/>
            <person name="Messina E."/>
            <person name="Yakimov M."/>
        </authorList>
    </citation>
    <scope>NUCLEOTIDE SEQUENCE [LARGE SCALE GENOMIC DNA]</scope>
    <source>
        <strain evidence="4 5">AB-hyl4</strain>
    </source>
</reference>
<feature type="region of interest" description="Disordered" evidence="1">
    <location>
        <begin position="972"/>
        <end position="1070"/>
    </location>
</feature>
<dbReference type="InterPro" id="IPR010768">
    <property type="entry name" value="GATase1-like"/>
</dbReference>
<feature type="region of interest" description="Disordered" evidence="1">
    <location>
        <begin position="286"/>
        <end position="307"/>
    </location>
</feature>
<dbReference type="Gene3D" id="3.40.50.880">
    <property type="match status" value="2"/>
</dbReference>
<keyword evidence="5" id="KW-1185">Reference proteome</keyword>